<sequence length="69" mass="7074">MGRPPVPLLPTDRIASAAMGLVTTTGGFIVGFDPAGTLRRITLVDSFVPGSALDVAAPDEPWPAGADRN</sequence>
<protein>
    <submittedName>
        <fullName evidence="2">Tetracycline repressor domain-containing protein</fullName>
    </submittedName>
</protein>
<dbReference type="AlphaFoldDB" id="A0A0H5RK85"/>
<keyword evidence="1" id="KW-0812">Transmembrane</keyword>
<keyword evidence="3" id="KW-1185">Reference proteome</keyword>
<dbReference type="EMBL" id="CWKH01000001">
    <property type="protein sequence ID" value="CRZ13887.1"/>
    <property type="molecule type" value="Genomic_DNA"/>
</dbReference>
<gene>
    <name evidence="2" type="ORF">BN2156_00730</name>
</gene>
<accession>A0A0H5RK85</accession>
<evidence type="ECO:0000313" key="3">
    <source>
        <dbReference type="Proteomes" id="UP000199147"/>
    </source>
</evidence>
<organism evidence="2 3">
    <name type="scientific">Mycolicibacterium neworleansense</name>
    <dbReference type="NCBI Taxonomy" id="146018"/>
    <lineage>
        <taxon>Bacteria</taxon>
        <taxon>Bacillati</taxon>
        <taxon>Actinomycetota</taxon>
        <taxon>Actinomycetes</taxon>
        <taxon>Mycobacteriales</taxon>
        <taxon>Mycobacteriaceae</taxon>
        <taxon>Mycolicibacterium</taxon>
    </lineage>
</organism>
<dbReference type="Proteomes" id="UP000199147">
    <property type="component" value="Unassembled WGS sequence"/>
</dbReference>
<feature type="transmembrane region" description="Helical" evidence="1">
    <location>
        <begin position="14"/>
        <end position="32"/>
    </location>
</feature>
<evidence type="ECO:0000313" key="2">
    <source>
        <dbReference type="EMBL" id="CRZ13887.1"/>
    </source>
</evidence>
<name>A0A0H5RK85_9MYCO</name>
<proteinExistence type="predicted"/>
<keyword evidence="1" id="KW-0472">Membrane</keyword>
<reference evidence="3" key="1">
    <citation type="submission" date="2015-07" db="EMBL/GenBank/DDBJ databases">
        <authorList>
            <person name="Urmite Genomes"/>
        </authorList>
    </citation>
    <scope>NUCLEOTIDE SEQUENCE [LARGE SCALE GENOMIC DNA]</scope>
    <source>
        <strain evidence="3">type strain: ATCC 49404</strain>
    </source>
</reference>
<evidence type="ECO:0000256" key="1">
    <source>
        <dbReference type="SAM" id="Phobius"/>
    </source>
</evidence>
<keyword evidence="1" id="KW-1133">Transmembrane helix</keyword>
<dbReference type="STRING" id="146018.BN2156_00730"/>